<organism evidence="1 2">
    <name type="scientific">Kocuria atrinae</name>
    <dbReference type="NCBI Taxonomy" id="592377"/>
    <lineage>
        <taxon>Bacteria</taxon>
        <taxon>Bacillati</taxon>
        <taxon>Actinomycetota</taxon>
        <taxon>Actinomycetes</taxon>
        <taxon>Micrococcales</taxon>
        <taxon>Micrococcaceae</taxon>
        <taxon>Kocuria</taxon>
    </lineage>
</organism>
<dbReference type="Gene3D" id="3.10.20.30">
    <property type="match status" value="1"/>
</dbReference>
<gene>
    <name evidence="1" type="primary">thiS</name>
    <name evidence="1" type="ORF">GCM10009824_16920</name>
</gene>
<dbReference type="InterPro" id="IPR016155">
    <property type="entry name" value="Mopterin_synth/thiamin_S_b"/>
</dbReference>
<evidence type="ECO:0000313" key="1">
    <source>
        <dbReference type="EMBL" id="GAA2117461.1"/>
    </source>
</evidence>
<evidence type="ECO:0000313" key="2">
    <source>
        <dbReference type="Proteomes" id="UP001500166"/>
    </source>
</evidence>
<dbReference type="NCBIfam" id="TIGR01683">
    <property type="entry name" value="thiS"/>
    <property type="match status" value="1"/>
</dbReference>
<dbReference type="InterPro" id="IPR010035">
    <property type="entry name" value="Thi_S"/>
</dbReference>
<dbReference type="PANTHER" id="PTHR34472:SF1">
    <property type="entry name" value="SULFUR CARRIER PROTEIN THIS"/>
    <property type="match status" value="1"/>
</dbReference>
<reference evidence="2" key="1">
    <citation type="journal article" date="2019" name="Int. J. Syst. Evol. Microbiol.">
        <title>The Global Catalogue of Microorganisms (GCM) 10K type strain sequencing project: providing services to taxonomists for standard genome sequencing and annotation.</title>
        <authorList>
            <consortium name="The Broad Institute Genomics Platform"/>
            <consortium name="The Broad Institute Genome Sequencing Center for Infectious Disease"/>
            <person name="Wu L."/>
            <person name="Ma J."/>
        </authorList>
    </citation>
    <scope>NUCLEOTIDE SEQUENCE [LARGE SCALE GENOMIC DNA]</scope>
    <source>
        <strain evidence="2">JCM 15914</strain>
    </source>
</reference>
<name>A0ABP5JFT2_9MICC</name>
<accession>A0ABP5JFT2</accession>
<dbReference type="EMBL" id="BAAAQA010000016">
    <property type="protein sequence ID" value="GAA2117461.1"/>
    <property type="molecule type" value="Genomic_DNA"/>
</dbReference>
<protein>
    <submittedName>
        <fullName evidence="1">Sulfur carrier protein ThiS</fullName>
    </submittedName>
</protein>
<dbReference type="InterPro" id="IPR003749">
    <property type="entry name" value="ThiS/MoaD-like"/>
</dbReference>
<dbReference type="SUPFAM" id="SSF54285">
    <property type="entry name" value="MoaD/ThiS"/>
    <property type="match status" value="1"/>
</dbReference>
<dbReference type="InterPro" id="IPR012675">
    <property type="entry name" value="Beta-grasp_dom_sf"/>
</dbReference>
<dbReference type="Proteomes" id="UP001500166">
    <property type="component" value="Unassembled WGS sequence"/>
</dbReference>
<dbReference type="RefSeq" id="WP_344224573.1">
    <property type="nucleotide sequence ID" value="NZ_BAAAQA010000016.1"/>
</dbReference>
<dbReference type="CDD" id="cd00565">
    <property type="entry name" value="Ubl_ThiS"/>
    <property type="match status" value="1"/>
</dbReference>
<dbReference type="Pfam" id="PF02597">
    <property type="entry name" value="ThiS"/>
    <property type="match status" value="1"/>
</dbReference>
<comment type="caution">
    <text evidence="1">The sequence shown here is derived from an EMBL/GenBank/DDBJ whole genome shotgun (WGS) entry which is preliminary data.</text>
</comment>
<dbReference type="PANTHER" id="PTHR34472">
    <property type="entry name" value="SULFUR CARRIER PROTEIN THIS"/>
    <property type="match status" value="1"/>
</dbReference>
<proteinExistence type="predicted"/>
<keyword evidence="2" id="KW-1185">Reference proteome</keyword>
<sequence length="84" mass="8581">MNTAPHDTIQVNGNPVPLTEGLSVADAVADLTGREITAAGRAADGKPLGIAVALDHAVIPRSRWADTLLEANQTVEIVTAVQGG</sequence>